<dbReference type="Proteomes" id="UP001302329">
    <property type="component" value="Unassembled WGS sequence"/>
</dbReference>
<evidence type="ECO:0000313" key="3">
    <source>
        <dbReference type="Proteomes" id="UP001302329"/>
    </source>
</evidence>
<sequence length="101" mass="10740">MTPEDKTILAASAPWLGALLNVVPGLGTGYIYQRRWRAYWITSALATAWFLLGAVLGGAASATDLTAPDPRNQLVGLGGLLLLAALTAAEAFREARRARME</sequence>
<organism evidence="2 3">
    <name type="scientific">Cyanobium gracile UHCC 0281</name>
    <dbReference type="NCBI Taxonomy" id="3110309"/>
    <lineage>
        <taxon>Bacteria</taxon>
        <taxon>Bacillati</taxon>
        <taxon>Cyanobacteriota</taxon>
        <taxon>Cyanophyceae</taxon>
        <taxon>Synechococcales</taxon>
        <taxon>Prochlorococcaceae</taxon>
        <taxon>Cyanobium</taxon>
    </lineage>
</organism>
<keyword evidence="3" id="KW-1185">Reference proteome</keyword>
<dbReference type="RefSeq" id="WP_323356399.1">
    <property type="nucleotide sequence ID" value="NZ_JAYGHY010000016.1"/>
</dbReference>
<feature type="transmembrane region" description="Helical" evidence="1">
    <location>
        <begin position="12"/>
        <end position="32"/>
    </location>
</feature>
<evidence type="ECO:0000256" key="1">
    <source>
        <dbReference type="SAM" id="Phobius"/>
    </source>
</evidence>
<keyword evidence="1" id="KW-0812">Transmembrane</keyword>
<accession>A0ABU5SUV6</accession>
<proteinExistence type="predicted"/>
<reference evidence="2 3" key="1">
    <citation type="submission" date="2023-12" db="EMBL/GenBank/DDBJ databases">
        <title>Baltic Sea Cyanobacteria.</title>
        <authorList>
            <person name="Delbaje E."/>
            <person name="Fewer D.P."/>
            <person name="Shishido T.K."/>
        </authorList>
    </citation>
    <scope>NUCLEOTIDE SEQUENCE [LARGE SCALE GENOMIC DNA]</scope>
    <source>
        <strain evidence="2 3">UHCC 0281</strain>
    </source>
</reference>
<feature type="transmembrane region" description="Helical" evidence="1">
    <location>
        <begin position="74"/>
        <end position="92"/>
    </location>
</feature>
<comment type="caution">
    <text evidence="2">The sequence shown here is derived from an EMBL/GenBank/DDBJ whole genome shotgun (WGS) entry which is preliminary data.</text>
</comment>
<dbReference type="EMBL" id="JAYGHY010000016">
    <property type="protein sequence ID" value="MEA5442314.1"/>
    <property type="molecule type" value="Genomic_DNA"/>
</dbReference>
<protein>
    <submittedName>
        <fullName evidence="2">Uncharacterized protein</fullName>
    </submittedName>
</protein>
<evidence type="ECO:0000313" key="2">
    <source>
        <dbReference type="EMBL" id="MEA5442314.1"/>
    </source>
</evidence>
<keyword evidence="1" id="KW-1133">Transmembrane helix</keyword>
<feature type="transmembrane region" description="Helical" evidence="1">
    <location>
        <begin position="39"/>
        <end position="62"/>
    </location>
</feature>
<name>A0ABU5SUV6_9CYAN</name>
<gene>
    <name evidence="2" type="ORF">VB739_07100</name>
</gene>
<keyword evidence="1" id="KW-0472">Membrane</keyword>